<comment type="caution">
    <text evidence="2">The sequence shown here is derived from an EMBL/GenBank/DDBJ whole genome shotgun (WGS) entry which is preliminary data.</text>
</comment>
<accession>A0A6G1BI84</accession>
<dbReference type="EMBL" id="SPHZ02000012">
    <property type="protein sequence ID" value="KAF0888045.1"/>
    <property type="molecule type" value="Genomic_DNA"/>
</dbReference>
<evidence type="ECO:0000256" key="1">
    <source>
        <dbReference type="SAM" id="MobiDB-lite"/>
    </source>
</evidence>
<reference evidence="2 3" key="1">
    <citation type="submission" date="2019-11" db="EMBL/GenBank/DDBJ databases">
        <title>Whole genome sequence of Oryza granulata.</title>
        <authorList>
            <person name="Li W."/>
        </authorList>
    </citation>
    <scope>NUCLEOTIDE SEQUENCE [LARGE SCALE GENOMIC DNA]</scope>
    <source>
        <strain evidence="3">cv. Menghai</strain>
        <tissue evidence="2">Leaf</tissue>
    </source>
</reference>
<keyword evidence="3" id="KW-1185">Reference proteome</keyword>
<feature type="region of interest" description="Disordered" evidence="1">
    <location>
        <begin position="43"/>
        <end position="70"/>
    </location>
</feature>
<sequence>MARDGSRRKTVVEDTDSSAPTGGKTGCVRWDQLAFIYRRDNNWHSSAAPPPPCTTNGRRHHSSHDHMLPSPNCNAKGRVLEVARSPAQLLPKLCKISIFEEHMDYS</sequence>
<gene>
    <name evidence="2" type="ORF">E2562_009627</name>
</gene>
<proteinExistence type="predicted"/>
<protein>
    <submittedName>
        <fullName evidence="2">Uncharacterized protein</fullName>
    </submittedName>
</protein>
<dbReference type="Proteomes" id="UP000479710">
    <property type="component" value="Unassembled WGS sequence"/>
</dbReference>
<feature type="region of interest" description="Disordered" evidence="1">
    <location>
        <begin position="1"/>
        <end position="26"/>
    </location>
</feature>
<dbReference type="AlphaFoldDB" id="A0A6G1BI84"/>
<feature type="compositionally biased region" description="Basic and acidic residues" evidence="1">
    <location>
        <begin position="1"/>
        <end position="12"/>
    </location>
</feature>
<name>A0A6G1BI84_9ORYZ</name>
<evidence type="ECO:0000313" key="3">
    <source>
        <dbReference type="Proteomes" id="UP000479710"/>
    </source>
</evidence>
<organism evidence="2 3">
    <name type="scientific">Oryza meyeriana var. granulata</name>
    <dbReference type="NCBI Taxonomy" id="110450"/>
    <lineage>
        <taxon>Eukaryota</taxon>
        <taxon>Viridiplantae</taxon>
        <taxon>Streptophyta</taxon>
        <taxon>Embryophyta</taxon>
        <taxon>Tracheophyta</taxon>
        <taxon>Spermatophyta</taxon>
        <taxon>Magnoliopsida</taxon>
        <taxon>Liliopsida</taxon>
        <taxon>Poales</taxon>
        <taxon>Poaceae</taxon>
        <taxon>BOP clade</taxon>
        <taxon>Oryzoideae</taxon>
        <taxon>Oryzeae</taxon>
        <taxon>Oryzinae</taxon>
        <taxon>Oryza</taxon>
        <taxon>Oryza meyeriana</taxon>
    </lineage>
</organism>
<evidence type="ECO:0000313" key="2">
    <source>
        <dbReference type="EMBL" id="KAF0888045.1"/>
    </source>
</evidence>